<comment type="caution">
    <text evidence="2">The sequence shown here is derived from an EMBL/GenBank/DDBJ whole genome shotgun (WGS) entry which is preliminary data.</text>
</comment>
<keyword evidence="3" id="KW-1185">Reference proteome</keyword>
<evidence type="ECO:0000256" key="1">
    <source>
        <dbReference type="SAM" id="MobiDB-lite"/>
    </source>
</evidence>
<accession>A0A9P3H9A1</accession>
<evidence type="ECO:0000313" key="2">
    <source>
        <dbReference type="EMBL" id="GJJ72138.1"/>
    </source>
</evidence>
<feature type="compositionally biased region" description="Low complexity" evidence="1">
    <location>
        <begin position="16"/>
        <end position="26"/>
    </location>
</feature>
<dbReference type="Proteomes" id="UP000827284">
    <property type="component" value="Unassembled WGS sequence"/>
</dbReference>
<dbReference type="EMBL" id="BQFW01000006">
    <property type="protein sequence ID" value="GJJ72138.1"/>
    <property type="molecule type" value="Genomic_DNA"/>
</dbReference>
<sequence>MLTKANIPSKYPESPPTTGSPTSSFTENTETVPPFLFLEHDITEGQGYTEEEPEQPDEDEEEEDEGDFSGNDSDSDMVAAPQ</sequence>
<name>A0A9P3H9A1_9FUNG</name>
<evidence type="ECO:0000313" key="3">
    <source>
        <dbReference type="Proteomes" id="UP000827284"/>
    </source>
</evidence>
<gene>
    <name evidence="2" type="ORF">EMPS_04495</name>
</gene>
<protein>
    <submittedName>
        <fullName evidence="2">Uncharacterized protein</fullName>
    </submittedName>
</protein>
<organism evidence="2 3">
    <name type="scientific">Entomortierella parvispora</name>
    <dbReference type="NCBI Taxonomy" id="205924"/>
    <lineage>
        <taxon>Eukaryota</taxon>
        <taxon>Fungi</taxon>
        <taxon>Fungi incertae sedis</taxon>
        <taxon>Mucoromycota</taxon>
        <taxon>Mortierellomycotina</taxon>
        <taxon>Mortierellomycetes</taxon>
        <taxon>Mortierellales</taxon>
        <taxon>Mortierellaceae</taxon>
        <taxon>Entomortierella</taxon>
    </lineage>
</organism>
<dbReference type="AlphaFoldDB" id="A0A9P3H9A1"/>
<feature type="compositionally biased region" description="Acidic residues" evidence="1">
    <location>
        <begin position="49"/>
        <end position="67"/>
    </location>
</feature>
<reference evidence="2" key="2">
    <citation type="journal article" date="2022" name="Microbiol. Resour. Announc.">
        <title>Whole-Genome Sequence of Entomortierella parvispora E1425, a Mucoromycotan Fungus Associated with Burkholderiaceae-Related Endosymbiotic Bacteria.</title>
        <authorList>
            <person name="Herlambang A."/>
            <person name="Guo Y."/>
            <person name="Takashima Y."/>
            <person name="Narisawa K."/>
            <person name="Ohta H."/>
            <person name="Nishizawa T."/>
        </authorList>
    </citation>
    <scope>NUCLEOTIDE SEQUENCE</scope>
    <source>
        <strain evidence="2">E1425</strain>
    </source>
</reference>
<proteinExistence type="predicted"/>
<feature type="region of interest" description="Disordered" evidence="1">
    <location>
        <begin position="1"/>
        <end position="82"/>
    </location>
</feature>
<reference evidence="2" key="1">
    <citation type="submission" date="2021-11" db="EMBL/GenBank/DDBJ databases">
        <authorList>
            <person name="Herlambang A."/>
            <person name="Guo Y."/>
            <person name="Takashima Y."/>
            <person name="Nishizawa T."/>
        </authorList>
    </citation>
    <scope>NUCLEOTIDE SEQUENCE</scope>
    <source>
        <strain evidence="2">E1425</strain>
    </source>
</reference>